<protein>
    <submittedName>
        <fullName evidence="4">S-layer homology domain-containing protein</fullName>
    </submittedName>
</protein>
<feature type="domain" description="SLH" evidence="3">
    <location>
        <begin position="36"/>
        <end position="99"/>
    </location>
</feature>
<dbReference type="InterPro" id="IPR001119">
    <property type="entry name" value="SLH_dom"/>
</dbReference>
<gene>
    <name evidence="4" type="ORF">H9787_02000</name>
</gene>
<name>A0A9D2LH92_9FIRM</name>
<evidence type="ECO:0000259" key="3">
    <source>
        <dbReference type="PROSITE" id="PS51272"/>
    </source>
</evidence>
<evidence type="ECO:0000313" key="5">
    <source>
        <dbReference type="Proteomes" id="UP000823824"/>
    </source>
</evidence>
<evidence type="ECO:0000256" key="2">
    <source>
        <dbReference type="SAM" id="SignalP"/>
    </source>
</evidence>
<reference evidence="4" key="2">
    <citation type="submission" date="2021-04" db="EMBL/GenBank/DDBJ databases">
        <authorList>
            <person name="Gilroy R."/>
        </authorList>
    </citation>
    <scope>NUCLEOTIDE SEQUENCE</scope>
    <source>
        <strain evidence="4">ChiBcec18-1249</strain>
    </source>
</reference>
<dbReference type="PANTHER" id="PTHR46333:SF2">
    <property type="entry name" value="CYTOKINESIS PROTEIN 3"/>
    <property type="match status" value="1"/>
</dbReference>
<dbReference type="SUPFAM" id="SSF54001">
    <property type="entry name" value="Cysteine proteinases"/>
    <property type="match status" value="1"/>
</dbReference>
<comment type="caution">
    <text evidence="4">The sequence shown here is derived from an EMBL/GenBank/DDBJ whole genome shotgun (WGS) entry which is preliminary data.</text>
</comment>
<accession>A0A9D2LH92</accession>
<keyword evidence="1" id="KW-0677">Repeat</keyword>
<dbReference type="Pfam" id="PF01841">
    <property type="entry name" value="Transglut_core"/>
    <property type="match status" value="1"/>
</dbReference>
<sequence>MKKRIFALALAMALALTVPAVAAQDSADNFVRSRTYTGQFPDLTADSTFYDNVTALYEYGLTAGRADGTFGLRDSLTVGQVVTFAGRIRSLYRTGDAEAGPEAHRGEAGEATALRYLRYLQAEGVLGTEFDQLLYTAATRAQMAHVLANTLPEEALPPVHADLVTQAYASRRFITDVTEYTPYYQDILDLYRTGVAVGSDATGSFLPDQPITRGAAAAMLTRMVDPALRVTPDWDLGEEAWSAQGATMGDLVSLGTYIAAPSTAAEMDESVRYMLSSNQNTLTLQYPGLSVVSARQVMETALAAVKTYCEQCYNTVNCSFSADGAITLTFSAASAGDQILSYRDAAMEAAIAVHDSLWEDGTITSSMTDYEKARAYFTWICDNCVYDYSAGDSSLSHIAYNLFENGTAVCDGYTGAYNLLLKLEGIDCTALSNSSHIWTVATLDGTEYHIDTTWGDSGPAPNYSYFAMTAQESWQHHSW</sequence>
<dbReference type="Proteomes" id="UP000823824">
    <property type="component" value="Unassembled WGS sequence"/>
</dbReference>
<dbReference type="Gene3D" id="3.10.620.30">
    <property type="match status" value="1"/>
</dbReference>
<feature type="chain" id="PRO_5038789257" evidence="2">
    <location>
        <begin position="23"/>
        <end position="479"/>
    </location>
</feature>
<dbReference type="InterPro" id="IPR052557">
    <property type="entry name" value="CAP/Cytokinesis_protein"/>
</dbReference>
<dbReference type="EMBL" id="DWZJ01000013">
    <property type="protein sequence ID" value="HJB12468.1"/>
    <property type="molecule type" value="Genomic_DNA"/>
</dbReference>
<reference evidence="4" key="1">
    <citation type="journal article" date="2021" name="PeerJ">
        <title>Extensive microbial diversity within the chicken gut microbiome revealed by metagenomics and culture.</title>
        <authorList>
            <person name="Gilroy R."/>
            <person name="Ravi A."/>
            <person name="Getino M."/>
            <person name="Pursley I."/>
            <person name="Horton D.L."/>
            <person name="Alikhan N.F."/>
            <person name="Baker D."/>
            <person name="Gharbi K."/>
            <person name="Hall N."/>
            <person name="Watson M."/>
            <person name="Adriaenssens E.M."/>
            <person name="Foster-Nyarko E."/>
            <person name="Jarju S."/>
            <person name="Secka A."/>
            <person name="Antonio M."/>
            <person name="Oren A."/>
            <person name="Chaudhuri R.R."/>
            <person name="La Ragione R."/>
            <person name="Hildebrand F."/>
            <person name="Pallen M.J."/>
        </authorList>
    </citation>
    <scope>NUCLEOTIDE SEQUENCE</scope>
    <source>
        <strain evidence="4">ChiBcec18-1249</strain>
    </source>
</reference>
<evidence type="ECO:0000313" key="4">
    <source>
        <dbReference type="EMBL" id="HJB12468.1"/>
    </source>
</evidence>
<dbReference type="PANTHER" id="PTHR46333">
    <property type="entry name" value="CYTOKINESIS PROTEIN 3"/>
    <property type="match status" value="1"/>
</dbReference>
<dbReference type="PROSITE" id="PS51272">
    <property type="entry name" value="SLH"/>
    <property type="match status" value="2"/>
</dbReference>
<organism evidence="4 5">
    <name type="scientific">Candidatus Oscillibacter excrementigallinarum</name>
    <dbReference type="NCBI Taxonomy" id="2838716"/>
    <lineage>
        <taxon>Bacteria</taxon>
        <taxon>Bacillati</taxon>
        <taxon>Bacillota</taxon>
        <taxon>Clostridia</taxon>
        <taxon>Eubacteriales</taxon>
        <taxon>Oscillospiraceae</taxon>
        <taxon>Oscillibacter</taxon>
    </lineage>
</organism>
<dbReference type="Pfam" id="PF00395">
    <property type="entry name" value="SLH"/>
    <property type="match status" value="2"/>
</dbReference>
<feature type="signal peptide" evidence="2">
    <location>
        <begin position="1"/>
        <end position="22"/>
    </location>
</feature>
<proteinExistence type="predicted"/>
<dbReference type="AlphaFoldDB" id="A0A9D2LH92"/>
<dbReference type="InterPro" id="IPR038765">
    <property type="entry name" value="Papain-like_cys_pep_sf"/>
</dbReference>
<evidence type="ECO:0000256" key="1">
    <source>
        <dbReference type="ARBA" id="ARBA00022737"/>
    </source>
</evidence>
<dbReference type="InterPro" id="IPR002931">
    <property type="entry name" value="Transglutaminase-like"/>
</dbReference>
<feature type="domain" description="SLH" evidence="3">
    <location>
        <begin position="170"/>
        <end position="234"/>
    </location>
</feature>
<dbReference type="GO" id="GO:0005737">
    <property type="term" value="C:cytoplasm"/>
    <property type="evidence" value="ECO:0007669"/>
    <property type="project" value="TreeGrafter"/>
</dbReference>
<keyword evidence="2" id="KW-0732">Signal</keyword>